<protein>
    <submittedName>
        <fullName evidence="1">Uncharacterized protein</fullName>
    </submittedName>
</protein>
<keyword evidence="1" id="KW-0614">Plasmid</keyword>
<dbReference type="Proteomes" id="UP001224926">
    <property type="component" value="Plasmid unnamed1"/>
</dbReference>
<gene>
    <name evidence="1" type="ORF">NP511_22185</name>
</gene>
<organism evidence="1 2">
    <name type="scientific">Natrinema thermotolerans</name>
    <dbReference type="NCBI Taxonomy" id="121872"/>
    <lineage>
        <taxon>Archaea</taxon>
        <taxon>Methanobacteriati</taxon>
        <taxon>Methanobacteriota</taxon>
        <taxon>Stenosarchaea group</taxon>
        <taxon>Halobacteria</taxon>
        <taxon>Halobacteriales</taxon>
        <taxon>Natrialbaceae</taxon>
        <taxon>Natrinema</taxon>
    </lineage>
</organism>
<evidence type="ECO:0000313" key="1">
    <source>
        <dbReference type="EMBL" id="WMT10307.1"/>
    </source>
</evidence>
<dbReference type="GeneID" id="39860156"/>
<proteinExistence type="predicted"/>
<name>A0AAF0T4C8_9EURY</name>
<evidence type="ECO:0000313" key="2">
    <source>
        <dbReference type="Proteomes" id="UP001224926"/>
    </source>
</evidence>
<keyword evidence="2" id="KW-1185">Reference proteome</keyword>
<accession>A0AAF0T4C8</accession>
<geneLocation type="plasmid" evidence="1 2">
    <name>unnamed1</name>
</geneLocation>
<reference evidence="1 2" key="1">
    <citation type="submission" date="2022-07" db="EMBL/GenBank/DDBJ databases">
        <title>Two temperate virus in Haloterrigena jeotgali A29.</title>
        <authorList>
            <person name="Deng X."/>
        </authorList>
    </citation>
    <scope>NUCLEOTIDE SEQUENCE [LARGE SCALE GENOMIC DNA]</scope>
    <source>
        <strain evidence="1 2">A29</strain>
        <plasmid evidence="1 2">unnamed1</plasmid>
    </source>
</reference>
<dbReference type="RefSeq" id="WP_084158410.1">
    <property type="nucleotide sequence ID" value="NZ_CP101874.1"/>
</dbReference>
<dbReference type="EMBL" id="CP101874">
    <property type="protein sequence ID" value="WMT10307.1"/>
    <property type="molecule type" value="Genomic_DNA"/>
</dbReference>
<dbReference type="AlphaFoldDB" id="A0AAF0T4C8"/>
<sequence length="127" mass="14362">MTVETLYLERNVFDPRDVFALREESYTLIADEETAASEFDDVEQVSAFSDETDFDESYILVVQNGMRSEDDLELDAIERTEDGLQVAVSIDQPLIPDHDDLITHSLLIRITDEKTVPDSIDVSIAGY</sequence>